<organism evidence="7 8">
    <name type="scientific">Pseudidiomarina aestuarii</name>
    <dbReference type="NCBI Taxonomy" id="624146"/>
    <lineage>
        <taxon>Bacteria</taxon>
        <taxon>Pseudomonadati</taxon>
        <taxon>Pseudomonadota</taxon>
        <taxon>Gammaproteobacteria</taxon>
        <taxon>Alteromonadales</taxon>
        <taxon>Idiomarinaceae</taxon>
        <taxon>Pseudidiomarina</taxon>
    </lineage>
</organism>
<comment type="subcellular location">
    <subcellularLocation>
        <location evidence="6">Cytoplasm</location>
    </subcellularLocation>
</comment>
<dbReference type="InterPro" id="IPR002052">
    <property type="entry name" value="DNA_methylase_N6_adenine_CS"/>
</dbReference>
<comment type="function">
    <text evidence="6">Specifically methylates the guanine in position 2445 (m2G2445) and the guanine in position 2069 (m7G2069) of 23S rRNA.</text>
</comment>
<evidence type="ECO:0000313" key="7">
    <source>
        <dbReference type="EMBL" id="PTB89548.1"/>
    </source>
</evidence>
<evidence type="ECO:0000256" key="4">
    <source>
        <dbReference type="ARBA" id="ARBA00022679"/>
    </source>
</evidence>
<dbReference type="InterPro" id="IPR019614">
    <property type="entry name" value="SAM-dep_methyl-trfase"/>
</dbReference>
<dbReference type="InterPro" id="IPR000241">
    <property type="entry name" value="RlmKL-like_Mtase"/>
</dbReference>
<gene>
    <name evidence="6" type="primary">rlmL</name>
    <name evidence="7" type="ORF">C9928_03015</name>
</gene>
<dbReference type="EC" id="2.1.1.264" evidence="6"/>
<dbReference type="GO" id="GO:0005737">
    <property type="term" value="C:cytoplasm"/>
    <property type="evidence" value="ECO:0007669"/>
    <property type="project" value="UniProtKB-SubCell"/>
</dbReference>
<dbReference type="NCBIfam" id="NF008748">
    <property type="entry name" value="PRK11783.1"/>
    <property type="match status" value="1"/>
</dbReference>
<dbReference type="Gene3D" id="3.30.2130.30">
    <property type="match status" value="1"/>
</dbReference>
<dbReference type="CDD" id="cd11715">
    <property type="entry name" value="THUMP_AdoMetMT"/>
    <property type="match status" value="1"/>
</dbReference>
<dbReference type="Pfam" id="PF22020">
    <property type="entry name" value="RlmL_1st"/>
    <property type="match status" value="1"/>
</dbReference>
<comment type="catalytic activity">
    <reaction evidence="6">
        <text>guanosine(2069) in 23S rRNA + S-adenosyl-L-methionine = N(2)-methylguanosine(2069) in 23S rRNA + S-adenosyl-L-homocysteine + H(+)</text>
        <dbReference type="Rhea" id="RHEA:43772"/>
        <dbReference type="Rhea" id="RHEA-COMP:10688"/>
        <dbReference type="Rhea" id="RHEA-COMP:10689"/>
        <dbReference type="ChEBI" id="CHEBI:15378"/>
        <dbReference type="ChEBI" id="CHEBI:57856"/>
        <dbReference type="ChEBI" id="CHEBI:59789"/>
        <dbReference type="ChEBI" id="CHEBI:74269"/>
        <dbReference type="ChEBI" id="CHEBI:74481"/>
        <dbReference type="EC" id="2.1.1.264"/>
    </reaction>
</comment>
<dbReference type="PROSITE" id="PS51165">
    <property type="entry name" value="THUMP"/>
    <property type="match status" value="1"/>
</dbReference>
<dbReference type="PANTHER" id="PTHR47313:SF1">
    <property type="entry name" value="RIBOSOMAL RNA LARGE SUBUNIT METHYLTRANSFERASE K_L"/>
    <property type="match status" value="1"/>
</dbReference>
<dbReference type="Gene3D" id="3.40.50.150">
    <property type="entry name" value="Vaccinia Virus protein VP39"/>
    <property type="match status" value="2"/>
</dbReference>
<evidence type="ECO:0000256" key="3">
    <source>
        <dbReference type="ARBA" id="ARBA00022603"/>
    </source>
</evidence>
<comment type="caution">
    <text evidence="7">The sequence shown here is derived from an EMBL/GenBank/DDBJ whole genome shotgun (WGS) entry which is preliminary data.</text>
</comment>
<dbReference type="PIRSF" id="PIRSF037618">
    <property type="entry name" value="RNA_Mtase_bacteria_prd"/>
    <property type="match status" value="1"/>
</dbReference>
<sequence>MSQQLQLFATCAKGFEPLLFDELIEIGGIEVKQTQGGCWFQGTQREAYLANLWSRFANRILLQLGQCPITQVSAIPAEVQATNWSQVFDPTEPFIVDFHGRHPEIRHTQFGAQLIKDGIVDYFRAEGIERPSVDKHANVRIYAHVHKDTLTWYLDLSGESLHVRGYRQQQGSAPLRETLAAAVLKRAGMSTTVNTVCDPFCGSGTLVIEAAMVALDRAPGLTRSHWGFTSWQQHQPALWQSLLTEAQERFAAACAQSSFHGYGSDYDAQVVGIARTNAQRAGVADFLTFSTQEMTTVEAPAEQGLLVCNPPYGERLGEEVETLLLYRRLGQLLKQQFHGWQASVLAGDETLLKRLKLRSKKKYKLMNGALETSLANFDLTEEQVEFTQSQSNDLGNRLKKNYQKLEKWAAKEGVSAWRLYDADLPEYNAAVDVYNDYLVIQEYAAPKDIPEAVAKDRLWHLIDTLAQELPFAADKMTLKVRQRQAGKQQYQKQEPRGLTTVVHEYGVQFEVNLSDYLDTGLFLDHRWARRELGRLSQGRRVLNLFAYTCSASVHAALSGAEEVVSVDLSRTYLQWGERNFALNGLRGRQYDFIQADCIQWLREQRPQQRFDVIFLDPPTFSNSKRMDDVLDIQRDHIELLKLAARLLSNNGVILFSNNKRKFKLDEVGLAEAFLQAENLTERSISTDFARHKGIHYLFKVTHSE</sequence>
<dbReference type="CDD" id="cd02440">
    <property type="entry name" value="AdoMet_MTases"/>
    <property type="match status" value="1"/>
</dbReference>
<reference evidence="7 8" key="1">
    <citation type="submission" date="2018-03" db="EMBL/GenBank/DDBJ databases">
        <title>Cross-interface Injection: A General Nanoliter Liquid Handling Method Applied to Single Cells Genome Amplification Automated Nanoliter Liquid Handling Applied to Single Cell Multiple Displacement Amplification.</title>
        <authorList>
            <person name="Yun J."/>
            <person name="Xu P."/>
            <person name="Xu J."/>
            <person name="Dai X."/>
            <person name="Wang Y."/>
            <person name="Zheng X."/>
            <person name="Cao C."/>
            <person name="Yi Q."/>
            <person name="Zhu Y."/>
            <person name="Wang L."/>
            <person name="Dong Z."/>
            <person name="Huang Y."/>
            <person name="Huang L."/>
            <person name="Du W."/>
        </authorList>
    </citation>
    <scope>NUCLEOTIDE SEQUENCE [LARGE SCALE GENOMIC DNA]</scope>
    <source>
        <strain evidence="7 8">A9-4</strain>
    </source>
</reference>
<dbReference type="Pfam" id="PF01170">
    <property type="entry name" value="UPF0020"/>
    <property type="match status" value="1"/>
</dbReference>
<accession>A0A2T4CVU0</accession>
<comment type="similarity">
    <text evidence="6">Belongs to the methyltransferase superfamily. RlmKL family.</text>
</comment>
<dbReference type="InterPro" id="IPR053943">
    <property type="entry name" value="RlmKL-like_Mtase_CS"/>
</dbReference>
<evidence type="ECO:0000256" key="6">
    <source>
        <dbReference type="HAMAP-Rule" id="MF_01858"/>
    </source>
</evidence>
<dbReference type="HAMAP" id="MF_01858">
    <property type="entry name" value="23SrRNA_methyltr_KL"/>
    <property type="match status" value="1"/>
</dbReference>
<dbReference type="Pfam" id="PF10672">
    <property type="entry name" value="Methyltrans_SAM"/>
    <property type="match status" value="1"/>
</dbReference>
<name>A0A2T4CVU0_9GAMM</name>
<keyword evidence="2 6" id="KW-0698">rRNA processing</keyword>
<evidence type="ECO:0000256" key="2">
    <source>
        <dbReference type="ARBA" id="ARBA00022552"/>
    </source>
</evidence>
<dbReference type="GO" id="GO:0003723">
    <property type="term" value="F:RNA binding"/>
    <property type="evidence" value="ECO:0007669"/>
    <property type="project" value="UniProtKB-UniRule"/>
</dbReference>
<comment type="catalytic activity">
    <reaction evidence="6">
        <text>guanosine(2445) in 23S rRNA + S-adenosyl-L-methionine = N(2)-methylguanosine(2445) in 23S rRNA + S-adenosyl-L-homocysteine + H(+)</text>
        <dbReference type="Rhea" id="RHEA:42740"/>
        <dbReference type="Rhea" id="RHEA-COMP:10215"/>
        <dbReference type="Rhea" id="RHEA-COMP:10216"/>
        <dbReference type="ChEBI" id="CHEBI:15378"/>
        <dbReference type="ChEBI" id="CHEBI:57856"/>
        <dbReference type="ChEBI" id="CHEBI:59789"/>
        <dbReference type="ChEBI" id="CHEBI:74269"/>
        <dbReference type="ChEBI" id="CHEBI:74481"/>
        <dbReference type="EC" id="2.1.1.173"/>
    </reaction>
</comment>
<dbReference type="EC" id="2.1.1.173" evidence="6"/>
<proteinExistence type="inferred from homology"/>
<dbReference type="InterPro" id="IPR017244">
    <property type="entry name" value="23SrRNA_methyltr_KL"/>
</dbReference>
<dbReference type="InterPro" id="IPR054170">
    <property type="entry name" value="RlmL_1st"/>
</dbReference>
<protein>
    <recommendedName>
        <fullName evidence="6">Ribosomal RNA large subunit methyltransferase K/L</fullName>
    </recommendedName>
    <domain>
        <recommendedName>
            <fullName evidence="6">23S rRNA m2G2445 methyltransferase</fullName>
            <ecNumber evidence="6">2.1.1.173</ecNumber>
        </recommendedName>
        <alternativeName>
            <fullName evidence="6">rRNA (guanine-N(2)-)-methyltransferase RlmL</fullName>
        </alternativeName>
    </domain>
    <domain>
        <recommendedName>
            <fullName evidence="6">23S rRNA m7G2069 methyltransferase</fullName>
            <ecNumber evidence="6">2.1.1.264</ecNumber>
        </recommendedName>
        <alternativeName>
            <fullName evidence="6">rRNA (guanine-N(7)-)-methyltransferase RlmK</fullName>
        </alternativeName>
    </domain>
</protein>
<dbReference type="GO" id="GO:0052915">
    <property type="term" value="F:23S rRNA (guanine(2445)-N(2))-methyltransferase activity"/>
    <property type="evidence" value="ECO:0007669"/>
    <property type="project" value="UniProtKB-UniRule"/>
</dbReference>
<keyword evidence="3 6" id="KW-0489">Methyltransferase</keyword>
<dbReference type="InterPro" id="IPR004114">
    <property type="entry name" value="THUMP_dom"/>
</dbReference>
<dbReference type="Proteomes" id="UP000241514">
    <property type="component" value="Unassembled WGS sequence"/>
</dbReference>
<dbReference type="Pfam" id="PF02926">
    <property type="entry name" value="THUMP"/>
    <property type="match status" value="1"/>
</dbReference>
<evidence type="ECO:0000256" key="5">
    <source>
        <dbReference type="ARBA" id="ARBA00022691"/>
    </source>
</evidence>
<dbReference type="PANTHER" id="PTHR47313">
    <property type="entry name" value="RIBOSOMAL RNA LARGE SUBUNIT METHYLTRANSFERASE K/L"/>
    <property type="match status" value="1"/>
</dbReference>
<dbReference type="GO" id="GO:0070043">
    <property type="term" value="F:rRNA (guanine-N7-)-methyltransferase activity"/>
    <property type="evidence" value="ECO:0007669"/>
    <property type="project" value="UniProtKB-UniRule"/>
</dbReference>
<dbReference type="Gene3D" id="3.30.750.80">
    <property type="entry name" value="RNA methyltransferase domain (HRMD) like"/>
    <property type="match status" value="1"/>
</dbReference>
<dbReference type="AlphaFoldDB" id="A0A2T4CVU0"/>
<dbReference type="PROSITE" id="PS00092">
    <property type="entry name" value="N6_MTASE"/>
    <property type="match status" value="1"/>
</dbReference>
<dbReference type="SMART" id="SM00981">
    <property type="entry name" value="THUMP"/>
    <property type="match status" value="1"/>
</dbReference>
<dbReference type="PROSITE" id="PS01261">
    <property type="entry name" value="UPF0020"/>
    <property type="match status" value="1"/>
</dbReference>
<evidence type="ECO:0000256" key="1">
    <source>
        <dbReference type="ARBA" id="ARBA00022490"/>
    </source>
</evidence>
<keyword evidence="5 6" id="KW-0949">S-adenosyl-L-methionine</keyword>
<dbReference type="EMBL" id="PYVG01000011">
    <property type="protein sequence ID" value="PTB89548.1"/>
    <property type="molecule type" value="Genomic_DNA"/>
</dbReference>
<dbReference type="SUPFAM" id="SSF53335">
    <property type="entry name" value="S-adenosyl-L-methionine-dependent methyltransferases"/>
    <property type="match status" value="2"/>
</dbReference>
<keyword evidence="1 6" id="KW-0963">Cytoplasm</keyword>
<dbReference type="InterPro" id="IPR029063">
    <property type="entry name" value="SAM-dependent_MTases_sf"/>
</dbReference>
<keyword evidence="4 6" id="KW-0808">Transferase</keyword>
<evidence type="ECO:0000313" key="8">
    <source>
        <dbReference type="Proteomes" id="UP000241514"/>
    </source>
</evidence>